<dbReference type="AlphaFoldDB" id="X1BWU7"/>
<evidence type="ECO:0000313" key="1">
    <source>
        <dbReference type="EMBL" id="GAH00276.1"/>
    </source>
</evidence>
<accession>X1BWU7</accession>
<sequence>MADPAKALVDMVFVLKKDWKGAAPLLSSLRIESEDLKKINKETLNQLKNKILSQRVTRFIDGLIKDMDL</sequence>
<organism evidence="1">
    <name type="scientific">marine sediment metagenome</name>
    <dbReference type="NCBI Taxonomy" id="412755"/>
    <lineage>
        <taxon>unclassified sequences</taxon>
        <taxon>metagenomes</taxon>
        <taxon>ecological metagenomes</taxon>
    </lineage>
</organism>
<comment type="caution">
    <text evidence="1">The sequence shown here is derived from an EMBL/GenBank/DDBJ whole genome shotgun (WGS) entry which is preliminary data.</text>
</comment>
<protein>
    <submittedName>
        <fullName evidence="1">Uncharacterized protein</fullName>
    </submittedName>
</protein>
<dbReference type="EMBL" id="BART01024074">
    <property type="protein sequence ID" value="GAH00276.1"/>
    <property type="molecule type" value="Genomic_DNA"/>
</dbReference>
<reference evidence="1" key="1">
    <citation type="journal article" date="2014" name="Front. Microbiol.">
        <title>High frequency of phylogenetically diverse reductive dehalogenase-homologous genes in deep subseafloor sedimentary metagenomes.</title>
        <authorList>
            <person name="Kawai M."/>
            <person name="Futagami T."/>
            <person name="Toyoda A."/>
            <person name="Takaki Y."/>
            <person name="Nishi S."/>
            <person name="Hori S."/>
            <person name="Arai W."/>
            <person name="Tsubouchi T."/>
            <person name="Morono Y."/>
            <person name="Uchiyama I."/>
            <person name="Ito T."/>
            <person name="Fujiyama A."/>
            <person name="Inagaki F."/>
            <person name="Takami H."/>
        </authorList>
    </citation>
    <scope>NUCLEOTIDE SEQUENCE</scope>
    <source>
        <strain evidence="1">Expedition CK06-06</strain>
    </source>
</reference>
<name>X1BWU7_9ZZZZ</name>
<gene>
    <name evidence="1" type="ORF">S01H4_43611</name>
</gene>
<proteinExistence type="predicted"/>